<dbReference type="InterPro" id="IPR001680">
    <property type="entry name" value="WD40_rpt"/>
</dbReference>
<dbReference type="InterPro" id="IPR000719">
    <property type="entry name" value="Prot_kinase_dom"/>
</dbReference>
<organism evidence="7 8">
    <name type="scientific">Streptomyces racemochromogenes</name>
    <dbReference type="NCBI Taxonomy" id="67353"/>
    <lineage>
        <taxon>Bacteria</taxon>
        <taxon>Bacillati</taxon>
        <taxon>Actinomycetota</taxon>
        <taxon>Actinomycetes</taxon>
        <taxon>Kitasatosporales</taxon>
        <taxon>Streptomycetaceae</taxon>
        <taxon>Streptomyces</taxon>
    </lineage>
</organism>
<keyword evidence="4" id="KW-0067">ATP-binding</keyword>
<feature type="compositionally biased region" description="Gly residues" evidence="5">
    <location>
        <begin position="339"/>
        <end position="351"/>
    </location>
</feature>
<evidence type="ECO:0000313" key="8">
    <source>
        <dbReference type="Proteomes" id="UP001610631"/>
    </source>
</evidence>
<keyword evidence="2" id="KW-0547">Nucleotide-binding</keyword>
<evidence type="ECO:0000256" key="1">
    <source>
        <dbReference type="ARBA" id="ARBA00022679"/>
    </source>
</evidence>
<dbReference type="Gene3D" id="2.130.10.10">
    <property type="entry name" value="YVTN repeat-like/Quinoprotein amine dehydrogenase"/>
    <property type="match status" value="3"/>
</dbReference>
<dbReference type="SUPFAM" id="SSF56112">
    <property type="entry name" value="Protein kinase-like (PK-like)"/>
    <property type="match status" value="1"/>
</dbReference>
<keyword evidence="1 7" id="KW-0808">Transferase</keyword>
<dbReference type="RefSeq" id="WP_395510270.1">
    <property type="nucleotide sequence ID" value="NZ_JBBDHD010000032.1"/>
</dbReference>
<dbReference type="SUPFAM" id="SSF50969">
    <property type="entry name" value="YVTN repeat-like/Quinoprotein amine dehydrogenase"/>
    <property type="match status" value="1"/>
</dbReference>
<dbReference type="Gene3D" id="1.10.510.10">
    <property type="entry name" value="Transferase(Phosphotransferase) domain 1"/>
    <property type="match status" value="1"/>
</dbReference>
<dbReference type="Gene3D" id="3.30.200.20">
    <property type="entry name" value="Phosphorylase Kinase, domain 1"/>
    <property type="match status" value="1"/>
</dbReference>
<dbReference type="SMART" id="SM00320">
    <property type="entry name" value="WD40"/>
    <property type="match status" value="6"/>
</dbReference>
<dbReference type="Pfam" id="PF00069">
    <property type="entry name" value="Pkinase"/>
    <property type="match status" value="1"/>
</dbReference>
<accession>A0ABW7PEP0</accession>
<feature type="domain" description="Protein kinase" evidence="6">
    <location>
        <begin position="16"/>
        <end position="273"/>
    </location>
</feature>
<evidence type="ECO:0000256" key="2">
    <source>
        <dbReference type="ARBA" id="ARBA00022741"/>
    </source>
</evidence>
<dbReference type="EC" id="2.7.11.1" evidence="7"/>
<evidence type="ECO:0000256" key="3">
    <source>
        <dbReference type="ARBA" id="ARBA00022777"/>
    </source>
</evidence>
<comment type="caution">
    <text evidence="7">The sequence shown here is derived from an EMBL/GenBank/DDBJ whole genome shotgun (WGS) entry which is preliminary data.</text>
</comment>
<dbReference type="EMBL" id="JBBDHD010000032">
    <property type="protein sequence ID" value="MFH7596435.1"/>
    <property type="molecule type" value="Genomic_DNA"/>
</dbReference>
<dbReference type="PANTHER" id="PTHR43289">
    <property type="entry name" value="MITOGEN-ACTIVATED PROTEIN KINASE KINASE KINASE 20-RELATED"/>
    <property type="match status" value="1"/>
</dbReference>
<evidence type="ECO:0000313" key="7">
    <source>
        <dbReference type="EMBL" id="MFH7596435.1"/>
    </source>
</evidence>
<reference evidence="7 8" key="1">
    <citation type="submission" date="2024-03" db="EMBL/GenBank/DDBJ databases">
        <title>Whole genome sequencing of Streptomyces racemochromogenes, to identify antimicrobial biosynthetic gene clusters.</title>
        <authorList>
            <person name="Suryawanshi P."/>
            <person name="Krishnaraj P.U."/>
            <person name="Arun Y.P."/>
            <person name="Suryawanshi M.P."/>
            <person name="Rakshit O."/>
        </authorList>
    </citation>
    <scope>NUCLEOTIDE SEQUENCE [LARGE SCALE GENOMIC DNA]</scope>
    <source>
        <strain evidence="7 8">AUDT626</strain>
    </source>
</reference>
<dbReference type="PROSITE" id="PS50011">
    <property type="entry name" value="PROTEIN_KINASE_DOM"/>
    <property type="match status" value="1"/>
</dbReference>
<dbReference type="Pfam" id="PF00400">
    <property type="entry name" value="WD40"/>
    <property type="match status" value="1"/>
</dbReference>
<dbReference type="CDD" id="cd14014">
    <property type="entry name" value="STKc_PknB_like"/>
    <property type="match status" value="1"/>
</dbReference>
<feature type="region of interest" description="Disordered" evidence="5">
    <location>
        <begin position="331"/>
        <end position="351"/>
    </location>
</feature>
<evidence type="ECO:0000256" key="5">
    <source>
        <dbReference type="SAM" id="MobiDB-lite"/>
    </source>
</evidence>
<evidence type="ECO:0000259" key="6">
    <source>
        <dbReference type="PROSITE" id="PS50011"/>
    </source>
</evidence>
<keyword evidence="3 7" id="KW-0418">Kinase</keyword>
<gene>
    <name evidence="7" type="ORF">WDV06_15215</name>
</gene>
<dbReference type="InterPro" id="IPR011009">
    <property type="entry name" value="Kinase-like_dom_sf"/>
</dbReference>
<name>A0ABW7PEP0_9ACTN</name>
<dbReference type="InterPro" id="IPR011044">
    <property type="entry name" value="Quino_amine_DH_bsu"/>
</dbReference>
<sequence>MTTPLQADDPREVGGYRLVGRLGGGELGTVFLGRSRSGRLVAVRVVAAQPAADAEFQRRFSELTASARKVSGFYTAQVVDAAADGNVLWVASEYFPGPSLRHAVAAHGPLPEEALRALGSGLAEALAGVHAAGLLHGGLTPGDVILADDGPRLTDFALARLWDAAHPSRTVGAAPGGVFLAPEQIRTGAAVTASDVFALGAVLVYAATGRNAFGDALGSDALMRVVTQEPDLTGVPEPLHGLIAACLAKDPQARPDLGELLRGLAGPGPGDWLPPTLVEMVGERKAEADAHTGTRAQPGLLRRRALLAAAGVAALSAVAVPVGIWAASGDDRPTAGTPGSTGGGSAAGSGSTGGIVKLTAGALVEVGRDQGDGRGIAYSPDGRLLATGGKNKVVLIDPAAGKQVGVLTVDRALGAAAAVAFSRSGGLLAASYTLPPDLRSRDDKEREHGRAAVTLWDVASRREVITVVAASQGHMLAQPNAVAFSPDGRLVALGRDGRDSIGTALVWEVASGRQVASLVVGPGSNGTLGAARSVAFSPDGRSLAVGYGSDLKGAVDLFDVSSSFAPVATLALDNADAFGVTSLDFTPDGTTLAGSFGGVAVWDLTSRKLTATLAGVNSHYQSVSFSPDGKLIAGATSAYSQGGGVTVWNLASRKGTPVATGRSGGGQVAFGPDGRTLAATTDTGELLGAVQLWSVG</sequence>
<dbReference type="InterPro" id="IPR015943">
    <property type="entry name" value="WD40/YVTN_repeat-like_dom_sf"/>
</dbReference>
<evidence type="ECO:0000256" key="4">
    <source>
        <dbReference type="ARBA" id="ARBA00022840"/>
    </source>
</evidence>
<dbReference type="Proteomes" id="UP001610631">
    <property type="component" value="Unassembled WGS sequence"/>
</dbReference>
<dbReference type="GO" id="GO:0004674">
    <property type="term" value="F:protein serine/threonine kinase activity"/>
    <property type="evidence" value="ECO:0007669"/>
    <property type="project" value="UniProtKB-EC"/>
</dbReference>
<protein>
    <submittedName>
        <fullName evidence="7">Serine/threonine-protein kinase</fullName>
        <ecNumber evidence="7">2.7.11.1</ecNumber>
    </submittedName>
</protein>
<dbReference type="PANTHER" id="PTHR43289:SF34">
    <property type="entry name" value="SERINE_THREONINE-PROTEIN KINASE YBDM-RELATED"/>
    <property type="match status" value="1"/>
</dbReference>
<proteinExistence type="predicted"/>
<keyword evidence="8" id="KW-1185">Reference proteome</keyword>